<protein>
    <submittedName>
        <fullName evidence="2">GNAT family N-acetyltransferase</fullName>
    </submittedName>
</protein>
<dbReference type="EMBL" id="JAHLQL010000001">
    <property type="protein sequence ID" value="MBU5591237.1"/>
    <property type="molecule type" value="Genomic_DNA"/>
</dbReference>
<organism evidence="2 3">
    <name type="scientific">Clostridium simiarum</name>
    <dbReference type="NCBI Taxonomy" id="2841506"/>
    <lineage>
        <taxon>Bacteria</taxon>
        <taxon>Bacillati</taxon>
        <taxon>Bacillota</taxon>
        <taxon>Clostridia</taxon>
        <taxon>Eubacteriales</taxon>
        <taxon>Clostridiaceae</taxon>
        <taxon>Clostridium</taxon>
    </lineage>
</organism>
<dbReference type="Proteomes" id="UP000736583">
    <property type="component" value="Unassembled WGS sequence"/>
</dbReference>
<sequence>MYTDKISIKETDENELLNVMNLWNNGEVMFYVGFPNGLNVTMEKLKGWLNGVNQNEMCRHFSIYAENVGYCGETFYSIDLEHDLATLDIKLLPAAQGKGIAEYALRYTISQVFENNLATKGYVDPNPQNKKAWKLYEKLGFVSKERPKYLEEGETYLEITKNIWIK</sequence>
<accession>A0ABS6EYF6</accession>
<comment type="caution">
    <text evidence="2">The sequence shown here is derived from an EMBL/GenBank/DDBJ whole genome shotgun (WGS) entry which is preliminary data.</text>
</comment>
<reference evidence="2 3" key="1">
    <citation type="submission" date="2021-06" db="EMBL/GenBank/DDBJ databases">
        <authorList>
            <person name="Sun Q."/>
            <person name="Li D."/>
        </authorList>
    </citation>
    <scope>NUCLEOTIDE SEQUENCE [LARGE SCALE GENOMIC DNA]</scope>
    <source>
        <strain evidence="2 3">MSJ-4</strain>
    </source>
</reference>
<dbReference type="InterPro" id="IPR051531">
    <property type="entry name" value="N-acetyltransferase"/>
</dbReference>
<dbReference type="RefSeq" id="WP_216456248.1">
    <property type="nucleotide sequence ID" value="NZ_JAHLQL010000001.1"/>
</dbReference>
<keyword evidence="3" id="KW-1185">Reference proteome</keyword>
<gene>
    <name evidence="2" type="ORF">KQI89_05630</name>
</gene>
<evidence type="ECO:0000313" key="3">
    <source>
        <dbReference type="Proteomes" id="UP000736583"/>
    </source>
</evidence>
<dbReference type="PANTHER" id="PTHR43792">
    <property type="entry name" value="GNAT FAMILY, PUTATIVE (AFU_ORTHOLOGUE AFUA_3G00765)-RELATED-RELATED"/>
    <property type="match status" value="1"/>
</dbReference>
<evidence type="ECO:0000259" key="1">
    <source>
        <dbReference type="PROSITE" id="PS51186"/>
    </source>
</evidence>
<proteinExistence type="predicted"/>
<dbReference type="Pfam" id="PF13302">
    <property type="entry name" value="Acetyltransf_3"/>
    <property type="match status" value="1"/>
</dbReference>
<evidence type="ECO:0000313" key="2">
    <source>
        <dbReference type="EMBL" id="MBU5591237.1"/>
    </source>
</evidence>
<feature type="domain" description="N-acetyltransferase" evidence="1">
    <location>
        <begin position="6"/>
        <end position="162"/>
    </location>
</feature>
<dbReference type="PANTHER" id="PTHR43792:SF16">
    <property type="entry name" value="N-ACETYLTRANSFERASE DOMAIN-CONTAINING PROTEIN"/>
    <property type="match status" value="1"/>
</dbReference>
<name>A0ABS6EYF6_9CLOT</name>
<dbReference type="PROSITE" id="PS51186">
    <property type="entry name" value="GNAT"/>
    <property type="match status" value="1"/>
</dbReference>
<dbReference type="InterPro" id="IPR000182">
    <property type="entry name" value="GNAT_dom"/>
</dbReference>